<dbReference type="Proteomes" id="UP001063698">
    <property type="component" value="Chromosome"/>
</dbReference>
<keyword evidence="1" id="KW-1133">Transmembrane helix</keyword>
<evidence type="ECO:0000313" key="2">
    <source>
        <dbReference type="EMBL" id="UXD22539.1"/>
    </source>
</evidence>
<keyword evidence="1" id="KW-0812">Transmembrane</keyword>
<keyword evidence="1" id="KW-0472">Membrane</keyword>
<reference evidence="2" key="1">
    <citation type="submission" date="2013-11" db="EMBL/GenBank/DDBJ databases">
        <title>Comparative genomics of Ignicoccus.</title>
        <authorList>
            <person name="Podar M."/>
        </authorList>
    </citation>
    <scope>NUCLEOTIDE SEQUENCE</scope>
    <source>
        <strain evidence="2">DSM 13166</strain>
    </source>
</reference>
<dbReference type="KEGG" id="ipc:IPA_06045"/>
<evidence type="ECO:0000256" key="1">
    <source>
        <dbReference type="SAM" id="Phobius"/>
    </source>
</evidence>
<gene>
    <name evidence="2" type="ORF">IPA_06045</name>
</gene>
<evidence type="ECO:0000313" key="3">
    <source>
        <dbReference type="Proteomes" id="UP001063698"/>
    </source>
</evidence>
<feature type="transmembrane region" description="Helical" evidence="1">
    <location>
        <begin position="56"/>
        <end position="78"/>
    </location>
</feature>
<organism evidence="2 3">
    <name type="scientific">Ignicoccus pacificus DSM 13166</name>
    <dbReference type="NCBI Taxonomy" id="940294"/>
    <lineage>
        <taxon>Archaea</taxon>
        <taxon>Thermoproteota</taxon>
        <taxon>Thermoprotei</taxon>
        <taxon>Desulfurococcales</taxon>
        <taxon>Desulfurococcaceae</taxon>
        <taxon>Ignicoccus</taxon>
    </lineage>
</organism>
<keyword evidence="3" id="KW-1185">Reference proteome</keyword>
<protein>
    <submittedName>
        <fullName evidence="2">Uncharacterized protein</fullName>
    </submittedName>
</protein>
<accession>A0A977KBB6</accession>
<name>A0A977KBB6_9CREN</name>
<dbReference type="EMBL" id="CP006868">
    <property type="protein sequence ID" value="UXD22539.1"/>
    <property type="molecule type" value="Genomic_DNA"/>
</dbReference>
<sequence>MSKLRKLLALAILLLPALTFAAQDYVTWGGLVKFLAVTAALQAFLSGLLSLNIVAAVVGALISGVVTYFLASFIANLVK</sequence>
<proteinExistence type="predicted"/>
<dbReference type="AlphaFoldDB" id="A0A977KBB6"/>